<protein>
    <recommendedName>
        <fullName evidence="9">Serine palmitoyltransferase small subunit B</fullName>
    </recommendedName>
</protein>
<dbReference type="Proteomes" id="UP001161757">
    <property type="component" value="Unassembled WGS sequence"/>
</dbReference>
<evidence type="ECO:0000256" key="6">
    <source>
        <dbReference type="SAM" id="Phobius"/>
    </source>
</evidence>
<dbReference type="InterPro" id="IPR024512">
    <property type="entry name" value="Ser_palmitoyltrfase_ssu-like"/>
</dbReference>
<evidence type="ECO:0000256" key="1">
    <source>
        <dbReference type="ARBA" id="ARBA00004477"/>
    </source>
</evidence>
<comment type="caution">
    <text evidence="7">The sequence shown here is derived from an EMBL/GenBank/DDBJ whole genome shotgun (WGS) entry which is preliminary data.</text>
</comment>
<keyword evidence="3" id="KW-0256">Endoplasmic reticulum</keyword>
<feature type="transmembrane region" description="Helical" evidence="6">
    <location>
        <begin position="57"/>
        <end position="77"/>
    </location>
</feature>
<evidence type="ECO:0000256" key="3">
    <source>
        <dbReference type="ARBA" id="ARBA00022824"/>
    </source>
</evidence>
<keyword evidence="4 6" id="KW-1133">Transmembrane helix</keyword>
<dbReference type="Pfam" id="PF11779">
    <property type="entry name" value="SPT_ssu-like"/>
    <property type="match status" value="1"/>
</dbReference>
<accession>A0AAN6IZJ0</accession>
<dbReference type="GO" id="GO:0005789">
    <property type="term" value="C:endoplasmic reticulum membrane"/>
    <property type="evidence" value="ECO:0007669"/>
    <property type="project" value="UniProtKB-SubCell"/>
</dbReference>
<name>A0AAN6IZJ0_EXODE</name>
<evidence type="ECO:0000313" key="7">
    <source>
        <dbReference type="EMBL" id="KAJ8992671.1"/>
    </source>
</evidence>
<proteinExistence type="predicted"/>
<evidence type="ECO:0008006" key="9">
    <source>
        <dbReference type="Google" id="ProtNLM"/>
    </source>
</evidence>
<keyword evidence="2 6" id="KW-0812">Transmembrane</keyword>
<evidence type="ECO:0000256" key="5">
    <source>
        <dbReference type="ARBA" id="ARBA00023136"/>
    </source>
</evidence>
<gene>
    <name evidence="7" type="ORF">HRR80_003770</name>
</gene>
<organism evidence="7 8">
    <name type="scientific">Exophiala dermatitidis</name>
    <name type="common">Black yeast-like fungus</name>
    <name type="synonym">Wangiella dermatitidis</name>
    <dbReference type="NCBI Taxonomy" id="5970"/>
    <lineage>
        <taxon>Eukaryota</taxon>
        <taxon>Fungi</taxon>
        <taxon>Dikarya</taxon>
        <taxon>Ascomycota</taxon>
        <taxon>Pezizomycotina</taxon>
        <taxon>Eurotiomycetes</taxon>
        <taxon>Chaetothyriomycetidae</taxon>
        <taxon>Chaetothyriales</taxon>
        <taxon>Herpotrichiellaceae</taxon>
        <taxon>Exophiala</taxon>
    </lineage>
</organism>
<evidence type="ECO:0000313" key="8">
    <source>
        <dbReference type="Proteomes" id="UP001161757"/>
    </source>
</evidence>
<sequence length="144" mass="15816">MPMPTLAFEMPEYAKATREQRASASYLSSFVRWVQLKKYQYEVTFSLYMLTPTEKCIFNLILFILVSLLVTAALFYLPNHLAVIYNRIYYYINGEFAYTSAAAGAGAKAAAASASSYMTDGLLMSSTASSALASPSVRAVLGEL</sequence>
<reference evidence="7" key="1">
    <citation type="submission" date="2023-01" db="EMBL/GenBank/DDBJ databases">
        <title>Exophiala dermititidis isolated from Cystic Fibrosis Patient.</title>
        <authorList>
            <person name="Kurbessoian T."/>
            <person name="Crocker A."/>
            <person name="Murante D."/>
            <person name="Hogan D.A."/>
            <person name="Stajich J.E."/>
        </authorList>
    </citation>
    <scope>NUCLEOTIDE SEQUENCE</scope>
    <source>
        <strain evidence="7">Ex8</strain>
    </source>
</reference>
<dbReference type="EMBL" id="JAJGCB010000005">
    <property type="protein sequence ID" value="KAJ8992671.1"/>
    <property type="molecule type" value="Genomic_DNA"/>
</dbReference>
<comment type="subcellular location">
    <subcellularLocation>
        <location evidence="1">Endoplasmic reticulum membrane</location>
        <topology evidence="1">Multi-pass membrane protein</topology>
    </subcellularLocation>
</comment>
<dbReference type="AlphaFoldDB" id="A0AAN6IZJ0"/>
<keyword evidence="5 6" id="KW-0472">Membrane</keyword>
<evidence type="ECO:0000256" key="4">
    <source>
        <dbReference type="ARBA" id="ARBA00022989"/>
    </source>
</evidence>
<evidence type="ECO:0000256" key="2">
    <source>
        <dbReference type="ARBA" id="ARBA00022692"/>
    </source>
</evidence>